<dbReference type="GO" id="GO:0004130">
    <property type="term" value="F:cytochrome-c peroxidase activity"/>
    <property type="evidence" value="ECO:0007669"/>
    <property type="project" value="TreeGrafter"/>
</dbReference>
<feature type="domain" description="Cytochrome c" evidence="6">
    <location>
        <begin position="324"/>
        <end position="495"/>
    </location>
</feature>
<evidence type="ECO:0000313" key="7">
    <source>
        <dbReference type="EMBL" id="GAA4937612.1"/>
    </source>
</evidence>
<keyword evidence="5" id="KW-0472">Membrane</keyword>
<dbReference type="InterPro" id="IPR036909">
    <property type="entry name" value="Cyt_c-like_dom_sf"/>
</dbReference>
<evidence type="ECO:0000256" key="5">
    <source>
        <dbReference type="SAM" id="Phobius"/>
    </source>
</evidence>
<evidence type="ECO:0000259" key="6">
    <source>
        <dbReference type="PROSITE" id="PS51007"/>
    </source>
</evidence>
<dbReference type="PANTHER" id="PTHR30600:SF9">
    <property type="entry name" value="BLR7738 PROTEIN"/>
    <property type="match status" value="1"/>
</dbReference>
<name>A0AAV3U059_9ALTE</name>
<keyword evidence="5" id="KW-1133">Transmembrane helix</keyword>
<dbReference type="RefSeq" id="WP_345419279.1">
    <property type="nucleotide sequence ID" value="NZ_AP031496.1"/>
</dbReference>
<comment type="caution">
    <text evidence="7">The sequence shown here is derived from an EMBL/GenBank/DDBJ whole genome shotgun (WGS) entry which is preliminary data.</text>
</comment>
<organism evidence="7 8">
    <name type="scientific">Halioxenophilus aromaticivorans</name>
    <dbReference type="NCBI Taxonomy" id="1306992"/>
    <lineage>
        <taxon>Bacteria</taxon>
        <taxon>Pseudomonadati</taxon>
        <taxon>Pseudomonadota</taxon>
        <taxon>Gammaproteobacteria</taxon>
        <taxon>Alteromonadales</taxon>
        <taxon>Alteromonadaceae</taxon>
        <taxon>Halioxenophilus</taxon>
    </lineage>
</organism>
<sequence length="495" mass="55426">MATLISVLKQYRYAIAGFLLLVLILGYVAWDRGFRQLPQPDWVFADEDTRYKYGSIGAEYDAGIPYWIFQVLPRVFPEKLPGPGGYASLGVPWEEGHELPIGFAKKTIGFARVGNNCAVCHTAQYRLNGEDKPVFVPTGPGHTSNVEGFFTFLIECAKDPRFNAENILPQILLSTKLDWIDTLLYKYFIIPITRKRLLEMEYQFTWMFNPEYPHWGPGRDDPMNLTKYFMIGVEPPDDGTHGPTDFPAIWQLAKYKNAPNTDNPKRLNYAGDTWDAESVVIDSALGIIGAEPKDLNQFNATMVWLEQYLSAYPAPKYPLPVDADKAALGKVIYDKVCAACHAAVGDKVGRPLPIAEVNTSPERLATWGKDYAIKANRIVTETGIARRGLVEEDPIGYKVPYLYGLWLRAPYLHNGSVPTLRDLLTPAQQRPTSFYRGYDVLDAANVGFVTSGAKAEAAGTYFDIQGKGNSNQGHEFGTDLPEEEKNQLLEYLKTL</sequence>
<feature type="transmembrane region" description="Helical" evidence="5">
    <location>
        <begin position="12"/>
        <end position="30"/>
    </location>
</feature>
<evidence type="ECO:0000256" key="2">
    <source>
        <dbReference type="ARBA" id="ARBA00022723"/>
    </source>
</evidence>
<evidence type="ECO:0000256" key="4">
    <source>
        <dbReference type="PROSITE-ProRule" id="PRU00433"/>
    </source>
</evidence>
<dbReference type="SUPFAM" id="SSF46626">
    <property type="entry name" value="Cytochrome c"/>
    <property type="match status" value="1"/>
</dbReference>
<protein>
    <recommendedName>
        <fullName evidence="6">Cytochrome c domain-containing protein</fullName>
    </recommendedName>
</protein>
<dbReference type="PROSITE" id="PS51007">
    <property type="entry name" value="CYTC"/>
    <property type="match status" value="1"/>
</dbReference>
<accession>A0AAV3U059</accession>
<keyword evidence="1 4" id="KW-0349">Heme</keyword>
<dbReference type="PANTHER" id="PTHR30600">
    <property type="entry name" value="CYTOCHROME C PEROXIDASE-RELATED"/>
    <property type="match status" value="1"/>
</dbReference>
<dbReference type="Gene3D" id="1.10.760.10">
    <property type="entry name" value="Cytochrome c-like domain"/>
    <property type="match status" value="1"/>
</dbReference>
<reference evidence="8" key="1">
    <citation type="journal article" date="2019" name="Int. J. Syst. Evol. Microbiol.">
        <title>The Global Catalogue of Microorganisms (GCM) 10K type strain sequencing project: providing services to taxonomists for standard genome sequencing and annotation.</title>
        <authorList>
            <consortium name="The Broad Institute Genomics Platform"/>
            <consortium name="The Broad Institute Genome Sequencing Center for Infectious Disease"/>
            <person name="Wu L."/>
            <person name="Ma J."/>
        </authorList>
    </citation>
    <scope>NUCLEOTIDE SEQUENCE [LARGE SCALE GENOMIC DNA]</scope>
    <source>
        <strain evidence="8">JCM 19134</strain>
    </source>
</reference>
<proteinExistence type="predicted"/>
<keyword evidence="5" id="KW-0812">Transmembrane</keyword>
<dbReference type="EMBL" id="BAABLX010000009">
    <property type="protein sequence ID" value="GAA4937612.1"/>
    <property type="molecule type" value="Genomic_DNA"/>
</dbReference>
<keyword evidence="8" id="KW-1185">Reference proteome</keyword>
<gene>
    <name evidence="7" type="ORF">GCM10025791_14150</name>
</gene>
<evidence type="ECO:0000256" key="3">
    <source>
        <dbReference type="ARBA" id="ARBA00023004"/>
    </source>
</evidence>
<dbReference type="InterPro" id="IPR051395">
    <property type="entry name" value="Cytochrome_c_Peroxidase/MauG"/>
</dbReference>
<dbReference type="GO" id="GO:0020037">
    <property type="term" value="F:heme binding"/>
    <property type="evidence" value="ECO:0007669"/>
    <property type="project" value="InterPro"/>
</dbReference>
<evidence type="ECO:0000313" key="8">
    <source>
        <dbReference type="Proteomes" id="UP001409585"/>
    </source>
</evidence>
<dbReference type="AlphaFoldDB" id="A0AAV3U059"/>
<dbReference type="InterPro" id="IPR009056">
    <property type="entry name" value="Cyt_c-like_dom"/>
</dbReference>
<evidence type="ECO:0000256" key="1">
    <source>
        <dbReference type="ARBA" id="ARBA00022617"/>
    </source>
</evidence>
<dbReference type="GO" id="GO:0009055">
    <property type="term" value="F:electron transfer activity"/>
    <property type="evidence" value="ECO:0007669"/>
    <property type="project" value="InterPro"/>
</dbReference>
<dbReference type="Pfam" id="PF21419">
    <property type="entry name" value="RoxA-like_Cyt-c"/>
    <property type="match status" value="1"/>
</dbReference>
<dbReference type="GO" id="GO:0046872">
    <property type="term" value="F:metal ion binding"/>
    <property type="evidence" value="ECO:0007669"/>
    <property type="project" value="UniProtKB-KW"/>
</dbReference>
<dbReference type="Proteomes" id="UP001409585">
    <property type="component" value="Unassembled WGS sequence"/>
</dbReference>
<keyword evidence="2 4" id="KW-0479">Metal-binding</keyword>
<keyword evidence="3 4" id="KW-0408">Iron</keyword>